<gene>
    <name evidence="8" type="ORF">AS888_19010</name>
</gene>
<proteinExistence type="inferred from homology"/>
<dbReference type="Proteomes" id="UP000064189">
    <property type="component" value="Unassembled WGS sequence"/>
</dbReference>
<protein>
    <recommendedName>
        <fullName evidence="7">Nudix hydrolase domain-containing protein</fullName>
    </recommendedName>
</protein>
<dbReference type="GO" id="GO:0016818">
    <property type="term" value="F:hydrolase activity, acting on acid anhydrides, in phosphorus-containing anhydrides"/>
    <property type="evidence" value="ECO:0007669"/>
    <property type="project" value="TreeGrafter"/>
</dbReference>
<dbReference type="PROSITE" id="PS00893">
    <property type="entry name" value="NUDIX_BOX"/>
    <property type="match status" value="1"/>
</dbReference>
<evidence type="ECO:0000313" key="8">
    <source>
        <dbReference type="EMBL" id="KWW20454.1"/>
    </source>
</evidence>
<dbReference type="CDD" id="cd04665">
    <property type="entry name" value="NUDIX_RppH"/>
    <property type="match status" value="1"/>
</dbReference>
<dbReference type="EMBL" id="LNNH01000017">
    <property type="protein sequence ID" value="KWW20454.1"/>
    <property type="molecule type" value="Genomic_DNA"/>
</dbReference>
<dbReference type="InterPro" id="IPR020084">
    <property type="entry name" value="NUDIX_hydrolase_CS"/>
</dbReference>
<comment type="similarity">
    <text evidence="2 6">Belongs to the Nudix hydrolase family.</text>
</comment>
<dbReference type="PRINTS" id="PR00502">
    <property type="entry name" value="NUDIXFAMILY"/>
</dbReference>
<dbReference type="InterPro" id="IPR014078">
    <property type="entry name" value="Nudix_YtkD"/>
</dbReference>
<comment type="cofactor">
    <cofactor evidence="1">
        <name>Mg(2+)</name>
        <dbReference type="ChEBI" id="CHEBI:18420"/>
    </cofactor>
</comment>
<dbReference type="NCBIfam" id="TIGR02705">
    <property type="entry name" value="nudix_YtkD"/>
    <property type="match status" value="1"/>
</dbReference>
<keyword evidence="4 6" id="KW-0378">Hydrolase</keyword>
<evidence type="ECO:0000256" key="2">
    <source>
        <dbReference type="ARBA" id="ARBA00005582"/>
    </source>
</evidence>
<evidence type="ECO:0000256" key="4">
    <source>
        <dbReference type="ARBA" id="ARBA00022801"/>
    </source>
</evidence>
<evidence type="ECO:0000313" key="9">
    <source>
        <dbReference type="Proteomes" id="UP000064189"/>
    </source>
</evidence>
<evidence type="ECO:0000256" key="5">
    <source>
        <dbReference type="ARBA" id="ARBA00022842"/>
    </source>
</evidence>
<dbReference type="InterPro" id="IPR020476">
    <property type="entry name" value="Nudix_hydrolase"/>
</dbReference>
<dbReference type="Gene3D" id="3.90.79.10">
    <property type="entry name" value="Nucleoside Triphosphate Pyrophosphohydrolase"/>
    <property type="match status" value="1"/>
</dbReference>
<dbReference type="Pfam" id="PF00293">
    <property type="entry name" value="NUDIX"/>
    <property type="match status" value="1"/>
</dbReference>
<name>A0A109MYZ0_9BACI</name>
<dbReference type="InterPro" id="IPR000086">
    <property type="entry name" value="NUDIX_hydrolase_dom"/>
</dbReference>
<dbReference type="PROSITE" id="PS51462">
    <property type="entry name" value="NUDIX"/>
    <property type="match status" value="1"/>
</dbReference>
<dbReference type="InterPro" id="IPR015797">
    <property type="entry name" value="NUDIX_hydrolase-like_dom_sf"/>
</dbReference>
<dbReference type="PANTHER" id="PTHR43758">
    <property type="entry name" value="7,8-DIHYDRO-8-OXOGUANINE TRIPHOSPHATASE"/>
    <property type="match status" value="1"/>
</dbReference>
<feature type="domain" description="Nudix hydrolase" evidence="7">
    <location>
        <begin position="19"/>
        <end position="153"/>
    </location>
</feature>
<accession>A0A109MYZ0</accession>
<keyword evidence="3" id="KW-0479">Metal-binding</keyword>
<organism evidence="8 9">
    <name type="scientific">Peribacillus simplex</name>
    <dbReference type="NCBI Taxonomy" id="1478"/>
    <lineage>
        <taxon>Bacteria</taxon>
        <taxon>Bacillati</taxon>
        <taxon>Bacillota</taxon>
        <taxon>Bacilli</taxon>
        <taxon>Bacillales</taxon>
        <taxon>Bacillaceae</taxon>
        <taxon>Peribacillus</taxon>
    </lineage>
</organism>
<dbReference type="GO" id="GO:0046872">
    <property type="term" value="F:metal ion binding"/>
    <property type="evidence" value="ECO:0007669"/>
    <property type="project" value="UniProtKB-KW"/>
</dbReference>
<evidence type="ECO:0000259" key="7">
    <source>
        <dbReference type="PROSITE" id="PS51462"/>
    </source>
</evidence>
<keyword evidence="5" id="KW-0460">Magnesium</keyword>
<evidence type="ECO:0000256" key="1">
    <source>
        <dbReference type="ARBA" id="ARBA00001946"/>
    </source>
</evidence>
<comment type="caution">
    <text evidence="8">The sequence shown here is derived from an EMBL/GenBank/DDBJ whole genome shotgun (WGS) entry which is preliminary data.</text>
</comment>
<dbReference type="PANTHER" id="PTHR43758:SF8">
    <property type="entry name" value="8-OXO-DGTP DIPHOSPHATASE YTKD-RELATED"/>
    <property type="match status" value="1"/>
</dbReference>
<dbReference type="SUPFAM" id="SSF55811">
    <property type="entry name" value="Nudix"/>
    <property type="match status" value="1"/>
</dbReference>
<dbReference type="GO" id="GO:0005737">
    <property type="term" value="C:cytoplasm"/>
    <property type="evidence" value="ECO:0007669"/>
    <property type="project" value="TreeGrafter"/>
</dbReference>
<evidence type="ECO:0000256" key="6">
    <source>
        <dbReference type="RuleBase" id="RU003476"/>
    </source>
</evidence>
<keyword evidence="9" id="KW-1185">Reference proteome</keyword>
<sequence length="153" mass="17855">MQRFFDKNGYMVELSEKTVFGESWHVFVLSRFRGRWVLTKHKRRGLEFPGGKREAGETIEQAAIREVHEETGGIVEQLQFLGQYKVHDPIKSFVKSIYFAQLREVEKKDTYLETDGPIFLDRLPDEPGEEFSFIMKDEIVPWSVSKLNDGNLP</sequence>
<reference evidence="8 9" key="1">
    <citation type="submission" date="2015-11" db="EMBL/GenBank/DDBJ databases">
        <title>Genome Sequence of Bacillus simplex strain VanAntwerpen2.</title>
        <authorList>
            <person name="Couger M.B."/>
        </authorList>
    </citation>
    <scope>NUCLEOTIDE SEQUENCE [LARGE SCALE GENOMIC DNA]</scope>
    <source>
        <strain evidence="8 9">VanAntwerpen02</strain>
    </source>
</reference>
<dbReference type="AlphaFoldDB" id="A0A109MYZ0"/>
<evidence type="ECO:0000256" key="3">
    <source>
        <dbReference type="ARBA" id="ARBA00022723"/>
    </source>
</evidence>